<dbReference type="SUPFAM" id="SSF69786">
    <property type="entry name" value="YggU-like"/>
    <property type="match status" value="1"/>
</dbReference>
<accession>A0A1J5HP00</accession>
<dbReference type="SMART" id="SM01152">
    <property type="entry name" value="DUF167"/>
    <property type="match status" value="1"/>
</dbReference>
<dbReference type="InterPro" id="IPR003746">
    <property type="entry name" value="DUF167"/>
</dbReference>
<dbReference type="GO" id="GO:0005737">
    <property type="term" value="C:cytoplasm"/>
    <property type="evidence" value="ECO:0007669"/>
    <property type="project" value="TreeGrafter"/>
</dbReference>
<evidence type="ECO:0000313" key="2">
    <source>
        <dbReference type="EMBL" id="OIP82607.1"/>
    </source>
</evidence>
<dbReference type="Proteomes" id="UP000183758">
    <property type="component" value="Unassembled WGS sequence"/>
</dbReference>
<gene>
    <name evidence="2" type="ORF">AUK04_04400</name>
</gene>
<dbReference type="PANTHER" id="PTHR13420">
    <property type="entry name" value="UPF0235 PROTEIN C15ORF40"/>
    <property type="match status" value="1"/>
</dbReference>
<reference evidence="2 3" key="1">
    <citation type="journal article" date="2016" name="Environ. Microbiol.">
        <title>Genomic resolution of a cold subsurface aquifer community provides metabolic insights for novel microbes adapted to high CO concentrations.</title>
        <authorList>
            <person name="Probst A.J."/>
            <person name="Castelle C.J."/>
            <person name="Singh A."/>
            <person name="Brown C.T."/>
            <person name="Anantharaman K."/>
            <person name="Sharon I."/>
            <person name="Hug L.A."/>
            <person name="Burstein D."/>
            <person name="Emerson J.B."/>
            <person name="Thomas B.C."/>
            <person name="Banfield J.F."/>
        </authorList>
    </citation>
    <scope>NUCLEOTIDE SEQUENCE [LARGE SCALE GENOMIC DNA]</scope>
    <source>
        <strain evidence="2">CG2_30_33_16</strain>
    </source>
</reference>
<name>A0A1J5HP00_9BACT</name>
<dbReference type="AlphaFoldDB" id="A0A1J5HP00"/>
<comment type="caution">
    <text evidence="2">The sequence shown here is derived from an EMBL/GenBank/DDBJ whole genome shotgun (WGS) entry which is preliminary data.</text>
</comment>
<dbReference type="Pfam" id="PF02594">
    <property type="entry name" value="DUF167"/>
    <property type="match status" value="1"/>
</dbReference>
<protein>
    <submittedName>
        <fullName evidence="2">Uncharacterized protein</fullName>
    </submittedName>
</protein>
<evidence type="ECO:0000313" key="3">
    <source>
        <dbReference type="Proteomes" id="UP000183758"/>
    </source>
</evidence>
<proteinExistence type="inferred from homology"/>
<dbReference type="Gene3D" id="3.30.1200.10">
    <property type="entry name" value="YggU-like"/>
    <property type="match status" value="1"/>
</dbReference>
<dbReference type="InterPro" id="IPR036591">
    <property type="entry name" value="YggU-like_sf"/>
</dbReference>
<dbReference type="EMBL" id="MNZM01000109">
    <property type="protein sequence ID" value="OIP82607.1"/>
    <property type="molecule type" value="Genomic_DNA"/>
</dbReference>
<organism evidence="2 3">
    <name type="scientific">Candidatus Roizmanbacteria bacterium CG2_30_33_16</name>
    <dbReference type="NCBI Taxonomy" id="1805340"/>
    <lineage>
        <taxon>Bacteria</taxon>
        <taxon>Candidatus Roizmaniibacteriota</taxon>
    </lineage>
</organism>
<evidence type="ECO:0000256" key="1">
    <source>
        <dbReference type="ARBA" id="ARBA00010364"/>
    </source>
</evidence>
<dbReference type="PANTHER" id="PTHR13420:SF7">
    <property type="entry name" value="UPF0235 PROTEIN C15ORF40"/>
    <property type="match status" value="1"/>
</dbReference>
<dbReference type="NCBIfam" id="TIGR00251">
    <property type="entry name" value="DUF167 family protein"/>
    <property type="match status" value="1"/>
</dbReference>
<sequence length="73" mass="8238">MIIQVKAKTQSKKESIEKISNNTYQIFLHETPEKGKANKALIKLLADNFNISPSRVKIISGLKSKNKVINIDK</sequence>
<comment type="similarity">
    <text evidence="1">Belongs to the UPF0235 family.</text>
</comment>